<evidence type="ECO:0000256" key="4">
    <source>
        <dbReference type="ARBA" id="ARBA00022737"/>
    </source>
</evidence>
<evidence type="ECO:0000313" key="11">
    <source>
        <dbReference type="Proteomes" id="UP000002064"/>
    </source>
</evidence>
<keyword evidence="7" id="KW-1278">Translocase</keyword>
<evidence type="ECO:0000256" key="2">
    <source>
        <dbReference type="ARBA" id="ARBA00022475"/>
    </source>
</evidence>
<organism evidence="10 11">
    <name type="scientific">Thermoanaerobacter mathranii subsp. mathranii (strain DSM 11426 / CCUG 53645 / CIP 108742 / A3)</name>
    <dbReference type="NCBI Taxonomy" id="583358"/>
    <lineage>
        <taxon>Bacteria</taxon>
        <taxon>Bacillati</taxon>
        <taxon>Bacillota</taxon>
        <taxon>Clostridia</taxon>
        <taxon>Thermoanaerobacterales</taxon>
        <taxon>Thermoanaerobacteraceae</taxon>
        <taxon>Thermoanaerobacter</taxon>
    </lineage>
</organism>
<accession>A0ABN3Z237</accession>
<dbReference type="InterPro" id="IPR027417">
    <property type="entry name" value="P-loop_NTPase"/>
</dbReference>
<dbReference type="InterPro" id="IPR050107">
    <property type="entry name" value="ABC_carbohydrate_import_ATPase"/>
</dbReference>
<dbReference type="PANTHER" id="PTHR43790">
    <property type="entry name" value="CARBOHYDRATE TRANSPORT ATP-BINDING PROTEIN MG119-RELATED"/>
    <property type="match status" value="1"/>
</dbReference>
<dbReference type="Gene3D" id="3.40.50.300">
    <property type="entry name" value="P-loop containing nucleotide triphosphate hydrolases"/>
    <property type="match status" value="2"/>
</dbReference>
<dbReference type="PROSITE" id="PS50893">
    <property type="entry name" value="ABC_TRANSPORTER_2"/>
    <property type="match status" value="2"/>
</dbReference>
<keyword evidence="5" id="KW-0547">Nucleotide-binding</keyword>
<keyword evidence="8" id="KW-0472">Membrane</keyword>
<proteinExistence type="predicted"/>
<dbReference type="PROSITE" id="PS00211">
    <property type="entry name" value="ABC_TRANSPORTER_1"/>
    <property type="match status" value="2"/>
</dbReference>
<evidence type="ECO:0000259" key="9">
    <source>
        <dbReference type="PROSITE" id="PS50893"/>
    </source>
</evidence>
<dbReference type="Proteomes" id="UP000002064">
    <property type="component" value="Chromosome"/>
</dbReference>
<evidence type="ECO:0000313" key="10">
    <source>
        <dbReference type="EMBL" id="ADH60045.1"/>
    </source>
</evidence>
<keyword evidence="2" id="KW-1003">Cell membrane</keyword>
<keyword evidence="6" id="KW-0067">ATP-binding</keyword>
<sequence>MEPVLEMRNITKKFGNVKVLDNVSLTLYKGHVLALLGENGAGKSTLMKILCGIYEKDEGSIYIKGKEVNIRNVKDAEKYGIVMIHQELNLIPSLSVAENIFLGREYLKSFNAIDWKKIKQEAAKKLSELGMNINVNRLVKYLSVGEQQMVEIARSLLMDAEILVMDEPTAALTEAETKKLFEVIRSLKSEGRTIIYISHRMNEIFEICDDYIVLRDGRFISQGKINEVTRDELVTMMVGRELKEQYPRESVPLGEEILRVENLSVKGLFENINFTVRKGEVVGFAGLIGAGRTEVAKTIFGFYKKTSGKIYLENEELKINNPKDAIDNGIIYLSEDRKNDGLILKHTLKENMTLSALKSISDYIGTIYHSKEKYLVNQMIEKLNIKTSSINQKISKLSGGNQQKIAIAKCLLTNPKLIILDEPTRGIDVGAKNEIYKLINNLKKQGIGIILISSELPEVLNISDRIIVMHEGRITGEILHEEATEEKVMLKAVGGE</sequence>
<evidence type="ECO:0000256" key="3">
    <source>
        <dbReference type="ARBA" id="ARBA00022597"/>
    </source>
</evidence>
<dbReference type="CDD" id="cd03216">
    <property type="entry name" value="ABC_Carb_Monos_I"/>
    <property type="match status" value="1"/>
</dbReference>
<evidence type="ECO:0000256" key="8">
    <source>
        <dbReference type="ARBA" id="ARBA00023136"/>
    </source>
</evidence>
<reference evidence="10 11" key="1">
    <citation type="submission" date="2010-05" db="EMBL/GenBank/DDBJ databases">
        <title>Complete sequence of Thermoanaerobacter mathranii subsp. mathranii mathranii str. A3.</title>
        <authorList>
            <consortium name="US DOE Joint Genome Institute"/>
            <person name="Lucas S."/>
            <person name="Copeland A."/>
            <person name="Lapidus A."/>
            <person name="Cheng J.-F."/>
            <person name="Bruce D."/>
            <person name="Goodwin L."/>
            <person name="Pitluck S."/>
            <person name="Held B."/>
            <person name="Detter J.C."/>
            <person name="Han C."/>
            <person name="Tapia R."/>
            <person name="Land M."/>
            <person name="Hauser L."/>
            <person name="Kyrpides N."/>
            <person name="Mikhailova N."/>
            <person name="Zhou J."/>
            <person name="Hemme C."/>
            <person name="Woyke T."/>
        </authorList>
    </citation>
    <scope>NUCLEOTIDE SEQUENCE [LARGE SCALE GENOMIC DNA]</scope>
    <source>
        <strain evidence="10 11">A3</strain>
    </source>
</reference>
<evidence type="ECO:0000256" key="7">
    <source>
        <dbReference type="ARBA" id="ARBA00022967"/>
    </source>
</evidence>
<dbReference type="InterPro" id="IPR003439">
    <property type="entry name" value="ABC_transporter-like_ATP-bd"/>
</dbReference>
<feature type="domain" description="ABC transporter" evidence="9">
    <location>
        <begin position="5"/>
        <end position="241"/>
    </location>
</feature>
<evidence type="ECO:0000256" key="6">
    <source>
        <dbReference type="ARBA" id="ARBA00022840"/>
    </source>
</evidence>
<dbReference type="CDD" id="cd03215">
    <property type="entry name" value="ABC_Carb_Monos_II"/>
    <property type="match status" value="1"/>
</dbReference>
<dbReference type="Pfam" id="PF00005">
    <property type="entry name" value="ABC_tran"/>
    <property type="match status" value="2"/>
</dbReference>
<dbReference type="InterPro" id="IPR017871">
    <property type="entry name" value="ABC_transporter-like_CS"/>
</dbReference>
<protein>
    <submittedName>
        <fullName evidence="10">ABC transporter related protein</fullName>
    </submittedName>
</protein>
<keyword evidence="11" id="KW-1185">Reference proteome</keyword>
<name>A0ABN3Z237_THEM3</name>
<keyword evidence="1" id="KW-0813">Transport</keyword>
<dbReference type="SMART" id="SM00382">
    <property type="entry name" value="AAA"/>
    <property type="match status" value="2"/>
</dbReference>
<keyword evidence="4" id="KW-0677">Repeat</keyword>
<evidence type="ECO:0000256" key="1">
    <source>
        <dbReference type="ARBA" id="ARBA00022448"/>
    </source>
</evidence>
<keyword evidence="3" id="KW-0762">Sugar transport</keyword>
<dbReference type="RefSeq" id="WP_013149684.1">
    <property type="nucleotide sequence ID" value="NC_014209.1"/>
</dbReference>
<feature type="domain" description="ABC transporter" evidence="9">
    <location>
        <begin position="252"/>
        <end position="496"/>
    </location>
</feature>
<evidence type="ECO:0000256" key="5">
    <source>
        <dbReference type="ARBA" id="ARBA00022741"/>
    </source>
</evidence>
<dbReference type="EMBL" id="CP002032">
    <property type="protein sequence ID" value="ADH60045.1"/>
    <property type="molecule type" value="Genomic_DNA"/>
</dbReference>
<dbReference type="InterPro" id="IPR003593">
    <property type="entry name" value="AAA+_ATPase"/>
</dbReference>
<dbReference type="PANTHER" id="PTHR43790:SF3">
    <property type="entry name" value="D-ALLOSE IMPORT ATP-BINDING PROTEIN ALSA-RELATED"/>
    <property type="match status" value="1"/>
</dbReference>
<gene>
    <name evidence="10" type="ordered locus">Tmath_0263</name>
</gene>
<dbReference type="SUPFAM" id="SSF52540">
    <property type="entry name" value="P-loop containing nucleoside triphosphate hydrolases"/>
    <property type="match status" value="2"/>
</dbReference>